<dbReference type="RefSeq" id="WP_071068647.1">
    <property type="nucleotide sequence ID" value="NZ_CP017754.1"/>
</dbReference>
<dbReference type="SUPFAM" id="SSF54523">
    <property type="entry name" value="Pili subunits"/>
    <property type="match status" value="1"/>
</dbReference>
<dbReference type="Gene3D" id="3.30.700.10">
    <property type="entry name" value="Glycoprotein, Type 4 Pilin"/>
    <property type="match status" value="1"/>
</dbReference>
<dbReference type="Pfam" id="PF16732">
    <property type="entry name" value="ComP_DUS"/>
    <property type="match status" value="1"/>
</dbReference>
<gene>
    <name evidence="1" type="ORF">BKK80_04630</name>
</gene>
<accession>A0ABN4TJF0</accession>
<dbReference type="InterPro" id="IPR031982">
    <property type="entry name" value="PilE-like"/>
</dbReference>
<dbReference type="InterPro" id="IPR045584">
    <property type="entry name" value="Pilin-like"/>
</dbReference>
<keyword evidence="2" id="KW-1185">Reference proteome</keyword>
<dbReference type="EMBL" id="CP017754">
    <property type="protein sequence ID" value="AOZ05190.1"/>
    <property type="molecule type" value="Genomic_DNA"/>
</dbReference>
<organism evidence="1 2">
    <name type="scientific">Cupriavidus malaysiensis</name>
    <dbReference type="NCBI Taxonomy" id="367825"/>
    <lineage>
        <taxon>Bacteria</taxon>
        <taxon>Pseudomonadati</taxon>
        <taxon>Pseudomonadota</taxon>
        <taxon>Betaproteobacteria</taxon>
        <taxon>Burkholderiales</taxon>
        <taxon>Burkholderiaceae</taxon>
        <taxon>Cupriavidus</taxon>
    </lineage>
</organism>
<dbReference type="Proteomes" id="UP000177515">
    <property type="component" value="Chromosome 1"/>
</dbReference>
<reference evidence="1 2" key="1">
    <citation type="submission" date="2016-10" db="EMBL/GenBank/DDBJ databases">
        <title>Complete genome sequences of three Cupriavidus strains isolated from various Malaysian environments.</title>
        <authorList>
            <person name="Abdullah A.A.-A."/>
            <person name="Shafie N.A.H."/>
            <person name="Lau N.S."/>
        </authorList>
    </citation>
    <scope>NUCLEOTIDE SEQUENCE [LARGE SCALE GENOMIC DNA]</scope>
    <source>
        <strain evidence="1 2">USMAA1020</strain>
    </source>
</reference>
<protein>
    <submittedName>
        <fullName evidence="1">Pilus assembly protein PilE</fullName>
    </submittedName>
</protein>
<proteinExistence type="predicted"/>
<evidence type="ECO:0000313" key="2">
    <source>
        <dbReference type="Proteomes" id="UP000177515"/>
    </source>
</evidence>
<sequence>MVTVAIVGILAAVAYPSYIQYVVHSNRAAAESFLLEVSATQERYLLDNRAYGTSLAALGYSALPSSIAASYQVSVSANAGPPPTYTLTATPIGAQSSNDTRCGTLSLSNAGVKSASGPASDCWQ</sequence>
<evidence type="ECO:0000313" key="1">
    <source>
        <dbReference type="EMBL" id="AOZ05190.1"/>
    </source>
</evidence>
<name>A0ABN4TJF0_9BURK</name>